<dbReference type="PROSITE" id="PS50943">
    <property type="entry name" value="HTH_CROC1"/>
    <property type="match status" value="1"/>
</dbReference>
<organism evidence="2 3">
    <name type="scientific">Mesorhizobium abyssinicae</name>
    <dbReference type="NCBI Taxonomy" id="1209958"/>
    <lineage>
        <taxon>Bacteria</taxon>
        <taxon>Pseudomonadati</taxon>
        <taxon>Pseudomonadota</taxon>
        <taxon>Alphaproteobacteria</taxon>
        <taxon>Hyphomicrobiales</taxon>
        <taxon>Phyllobacteriaceae</taxon>
        <taxon>Mesorhizobium</taxon>
    </lineage>
</organism>
<evidence type="ECO:0000259" key="1">
    <source>
        <dbReference type="PROSITE" id="PS50943"/>
    </source>
</evidence>
<dbReference type="Pfam" id="PF17765">
    <property type="entry name" value="MLTR_LBD"/>
    <property type="match status" value="1"/>
</dbReference>
<dbReference type="SUPFAM" id="SSF47413">
    <property type="entry name" value="lambda repressor-like DNA-binding domains"/>
    <property type="match status" value="1"/>
</dbReference>
<reference evidence="2 3" key="1">
    <citation type="submission" date="2023-08" db="EMBL/GenBank/DDBJ databases">
        <title>Implementing the SeqCode for naming new Mesorhizobium species isolated from Vachellia karroo root nodules.</title>
        <authorList>
            <person name="Van Lill M."/>
        </authorList>
    </citation>
    <scope>NUCLEOTIDE SEQUENCE [LARGE SCALE GENOMIC DNA]</scope>
    <source>
        <strain evidence="2 3">VK4B</strain>
    </source>
</reference>
<dbReference type="InterPro" id="IPR010982">
    <property type="entry name" value="Lambda_DNA-bd_dom_sf"/>
</dbReference>
<dbReference type="CDD" id="cd00093">
    <property type="entry name" value="HTH_XRE"/>
    <property type="match status" value="1"/>
</dbReference>
<name>A0ABU5ANP8_9HYPH</name>
<comment type="caution">
    <text evidence="2">The sequence shown here is derived from an EMBL/GenBank/DDBJ whole genome shotgun (WGS) entry which is preliminary data.</text>
</comment>
<dbReference type="Proteomes" id="UP001276564">
    <property type="component" value="Unassembled WGS sequence"/>
</dbReference>
<dbReference type="PANTHER" id="PTHR35010">
    <property type="entry name" value="BLL4672 PROTEIN-RELATED"/>
    <property type="match status" value="1"/>
</dbReference>
<protein>
    <submittedName>
        <fullName evidence="2">Helix-turn-helix transcriptional regulator</fullName>
    </submittedName>
</protein>
<proteinExistence type="predicted"/>
<dbReference type="SMART" id="SM00530">
    <property type="entry name" value="HTH_XRE"/>
    <property type="match status" value="1"/>
</dbReference>
<dbReference type="EMBL" id="JAVIIP010000007">
    <property type="protein sequence ID" value="MDX8538883.1"/>
    <property type="molecule type" value="Genomic_DNA"/>
</dbReference>
<evidence type="ECO:0000313" key="3">
    <source>
        <dbReference type="Proteomes" id="UP001276564"/>
    </source>
</evidence>
<dbReference type="InterPro" id="IPR001387">
    <property type="entry name" value="Cro/C1-type_HTH"/>
</dbReference>
<feature type="domain" description="HTH cro/C1-type" evidence="1">
    <location>
        <begin position="12"/>
        <end position="66"/>
    </location>
</feature>
<sequence>MTTSEISAGSLIREWRARRRMSQLDLAMEADISQRHLSFVESGRAQPSREMVLHLAEQLSIPLRQRNQLLLAAGFAPSFSEKQLSDAALAPAMAAVETVLRGHEPFPALAVDRHWNLVSANAAIAPFLADVSEPSLLAPPVNVLRLSLHPGGVAPRIVNLAEWRAHLLERLKHQNDAIGDPVLIELERELRAYPSGLKSARPAPVEPSGIVHPLRLAHGDQVLSFISTITVFGTPLDVTLSELAIESFFPADEQTRSTLVRLAKERAERS</sequence>
<dbReference type="Gene3D" id="1.10.260.40">
    <property type="entry name" value="lambda repressor-like DNA-binding domains"/>
    <property type="match status" value="1"/>
</dbReference>
<dbReference type="Pfam" id="PF01381">
    <property type="entry name" value="HTH_3"/>
    <property type="match status" value="1"/>
</dbReference>
<gene>
    <name evidence="2" type="ORF">RFM23_14770</name>
</gene>
<evidence type="ECO:0000313" key="2">
    <source>
        <dbReference type="EMBL" id="MDX8538883.1"/>
    </source>
</evidence>
<dbReference type="PANTHER" id="PTHR35010:SF4">
    <property type="entry name" value="BLL5781 PROTEIN"/>
    <property type="match status" value="1"/>
</dbReference>
<dbReference type="RefSeq" id="WP_127311879.1">
    <property type="nucleotide sequence ID" value="NZ_JAVIIP010000007.1"/>
</dbReference>
<dbReference type="Gene3D" id="3.30.450.180">
    <property type="match status" value="1"/>
</dbReference>
<keyword evidence="3" id="KW-1185">Reference proteome</keyword>
<accession>A0ABU5ANP8</accession>
<dbReference type="InterPro" id="IPR041413">
    <property type="entry name" value="MLTR_LBD"/>
</dbReference>